<dbReference type="Gene3D" id="1.10.720.40">
    <property type="match status" value="1"/>
</dbReference>
<evidence type="ECO:0000313" key="5">
    <source>
        <dbReference type="Proteomes" id="UP000274756"/>
    </source>
</evidence>
<feature type="compositionally biased region" description="Polar residues" evidence="1">
    <location>
        <begin position="58"/>
        <end position="67"/>
    </location>
</feature>
<dbReference type="InterPro" id="IPR011015">
    <property type="entry name" value="LEM/LEM-like_dom_sf"/>
</dbReference>
<dbReference type="PANTHER" id="PTHR12019:SF9">
    <property type="entry name" value="THYMOPOIETIN"/>
    <property type="match status" value="1"/>
</dbReference>
<keyword evidence="5" id="KW-1185">Reference proteome</keyword>
<feature type="region of interest" description="Disordered" evidence="1">
    <location>
        <begin position="40"/>
        <end position="67"/>
    </location>
</feature>
<evidence type="ECO:0000256" key="1">
    <source>
        <dbReference type="SAM" id="MobiDB-lite"/>
    </source>
</evidence>
<dbReference type="InterPro" id="IPR003887">
    <property type="entry name" value="LEM_dom"/>
</dbReference>
<dbReference type="Pfam" id="PF03020">
    <property type="entry name" value="LEM"/>
    <property type="match status" value="1"/>
</dbReference>
<dbReference type="FunFam" id="1.10.720.40:FF:000001">
    <property type="entry name" value="LEM domain containing 2, isoform CRA_a"/>
    <property type="match status" value="1"/>
</dbReference>
<proteinExistence type="predicted"/>
<evidence type="ECO:0000259" key="2">
    <source>
        <dbReference type="PROSITE" id="PS50954"/>
    </source>
</evidence>
<name>A0A0N4U3R4_DRAME</name>
<evidence type="ECO:0000313" key="6">
    <source>
        <dbReference type="WBParaSite" id="DME_0000137501-mRNA-1"/>
    </source>
</evidence>
<feature type="domain" description="LEM" evidence="2">
    <location>
        <begin position="1"/>
        <end position="43"/>
    </location>
</feature>
<reference evidence="6" key="1">
    <citation type="submission" date="2017-02" db="UniProtKB">
        <authorList>
            <consortium name="WormBaseParasite"/>
        </authorList>
    </citation>
    <scope>IDENTIFICATION</scope>
</reference>
<accession>A0A0N4U3R4</accession>
<reference evidence="3 5" key="2">
    <citation type="submission" date="2018-11" db="EMBL/GenBank/DDBJ databases">
        <authorList>
            <consortium name="Pathogen Informatics"/>
        </authorList>
    </citation>
    <scope>NUCLEOTIDE SEQUENCE [LARGE SCALE GENOMIC DNA]</scope>
</reference>
<dbReference type="SMART" id="SM00540">
    <property type="entry name" value="LEM"/>
    <property type="match status" value="1"/>
</dbReference>
<organism evidence="4 6">
    <name type="scientific">Dracunculus medinensis</name>
    <name type="common">Guinea worm</name>
    <dbReference type="NCBI Taxonomy" id="318479"/>
    <lineage>
        <taxon>Eukaryota</taxon>
        <taxon>Metazoa</taxon>
        <taxon>Ecdysozoa</taxon>
        <taxon>Nematoda</taxon>
        <taxon>Chromadorea</taxon>
        <taxon>Rhabditida</taxon>
        <taxon>Spirurina</taxon>
        <taxon>Dracunculoidea</taxon>
        <taxon>Dracunculidae</taxon>
        <taxon>Dracunculus</taxon>
    </lineage>
</organism>
<sequence length="191" mass="21334">MASSLTDEELRAELVALGVTVGPITPSTRGTYERQLLKRRTKPRRSNVGVKTKLENPSDPSKISKNFISAPPGILNISSNYPLNDVKRSSPQKVYNNRQRREFGNNLNASFTLSESTLPKPFDMNRIKVETVSPSSTFRETLFPNPKTTSHETLSSSVIDGSRMKASAYDRFASFPYKTVPRSPMKQTHLA</sequence>
<dbReference type="Proteomes" id="UP000038040">
    <property type="component" value="Unplaced"/>
</dbReference>
<dbReference type="PROSITE" id="PS50954">
    <property type="entry name" value="LEM"/>
    <property type="match status" value="1"/>
</dbReference>
<dbReference type="AlphaFoldDB" id="A0A0N4U3R4"/>
<dbReference type="WBParaSite" id="DME_0000137501-mRNA-1">
    <property type="protein sequence ID" value="DME_0000137501-mRNA-1"/>
    <property type="gene ID" value="DME_0000137501"/>
</dbReference>
<evidence type="ECO:0000313" key="4">
    <source>
        <dbReference type="Proteomes" id="UP000038040"/>
    </source>
</evidence>
<dbReference type="CDD" id="cd12940">
    <property type="entry name" value="LEM_LAP2_LEMD1"/>
    <property type="match status" value="1"/>
</dbReference>
<dbReference type="EMBL" id="UYYG01001153">
    <property type="protein sequence ID" value="VDN55762.1"/>
    <property type="molecule type" value="Genomic_DNA"/>
</dbReference>
<dbReference type="Proteomes" id="UP000274756">
    <property type="component" value="Unassembled WGS sequence"/>
</dbReference>
<dbReference type="SUPFAM" id="SSF63451">
    <property type="entry name" value="LEM domain"/>
    <property type="match status" value="1"/>
</dbReference>
<gene>
    <name evidence="3" type="ORF">DME_LOCUS5735</name>
</gene>
<dbReference type="OrthoDB" id="6363067at2759"/>
<protein>
    <submittedName>
        <fullName evidence="6">LEM domain-containing protein</fullName>
    </submittedName>
</protein>
<dbReference type="InterPro" id="IPR051656">
    <property type="entry name" value="LEM_domain"/>
</dbReference>
<evidence type="ECO:0000313" key="3">
    <source>
        <dbReference type="EMBL" id="VDN55762.1"/>
    </source>
</evidence>
<dbReference type="PANTHER" id="PTHR12019">
    <property type="entry name" value="LAMINA-ASSOCIATED POLYPEPTIDE THYMOPOIETIN"/>
    <property type="match status" value="1"/>
</dbReference>